<dbReference type="SUPFAM" id="SSF55021">
    <property type="entry name" value="ACT-like"/>
    <property type="match status" value="1"/>
</dbReference>
<dbReference type="AlphaFoldDB" id="A0A4Y3K7F3"/>
<evidence type="ECO:0000313" key="3">
    <source>
        <dbReference type="Proteomes" id="UP000315842"/>
    </source>
</evidence>
<proteinExistence type="predicted"/>
<feature type="domain" description="ACT" evidence="1">
    <location>
        <begin position="13"/>
        <end position="86"/>
    </location>
</feature>
<dbReference type="EMBL" id="BJLP01000011">
    <property type="protein sequence ID" value="GEA80459.1"/>
    <property type="molecule type" value="Genomic_DNA"/>
</dbReference>
<dbReference type="RefSeq" id="WP_141319103.1">
    <property type="nucleotide sequence ID" value="NZ_BJLP01000011.1"/>
</dbReference>
<gene>
    <name evidence="2" type="ORF">CUD01_09030</name>
</gene>
<evidence type="ECO:0000259" key="1">
    <source>
        <dbReference type="PROSITE" id="PS51671"/>
    </source>
</evidence>
<comment type="caution">
    <text evidence="2">The sequence shown here is derived from an EMBL/GenBank/DDBJ whole genome shotgun (WGS) entry which is preliminary data.</text>
</comment>
<reference evidence="2 3" key="1">
    <citation type="submission" date="2019-06" db="EMBL/GenBank/DDBJ databases">
        <title>Whole genome shotgun sequence of Cellulomonas uda NBRC 3747.</title>
        <authorList>
            <person name="Hosoyama A."/>
            <person name="Uohara A."/>
            <person name="Ohji S."/>
            <person name="Ichikawa N."/>
        </authorList>
    </citation>
    <scope>NUCLEOTIDE SEQUENCE [LARGE SCALE GENOMIC DNA]</scope>
    <source>
        <strain evidence="2 3">NBRC 3747</strain>
    </source>
</reference>
<dbReference type="Gene3D" id="3.30.70.260">
    <property type="match status" value="1"/>
</dbReference>
<organism evidence="2 3">
    <name type="scientific">Cellulomonas uda</name>
    <dbReference type="NCBI Taxonomy" id="1714"/>
    <lineage>
        <taxon>Bacteria</taxon>
        <taxon>Bacillati</taxon>
        <taxon>Actinomycetota</taxon>
        <taxon>Actinomycetes</taxon>
        <taxon>Micrococcales</taxon>
        <taxon>Cellulomonadaceae</taxon>
        <taxon>Cellulomonas</taxon>
    </lineage>
</organism>
<accession>A0A4Y3K7F3</accession>
<dbReference type="Proteomes" id="UP000315842">
    <property type="component" value="Unassembled WGS sequence"/>
</dbReference>
<keyword evidence="3" id="KW-1185">Reference proteome</keyword>
<evidence type="ECO:0000313" key="2">
    <source>
        <dbReference type="EMBL" id="GEA80459.1"/>
    </source>
</evidence>
<dbReference type="PROSITE" id="PS51671">
    <property type="entry name" value="ACT"/>
    <property type="match status" value="1"/>
</dbReference>
<dbReference type="InterPro" id="IPR002912">
    <property type="entry name" value="ACT_dom"/>
</dbReference>
<protein>
    <recommendedName>
        <fullName evidence="1">ACT domain-containing protein</fullName>
    </recommendedName>
</protein>
<name>A0A4Y3K7F3_CELUD</name>
<sequence length="159" mass="16830">MSQDQDVHDDRWVVFVRGANRPGMVAAVTAVFATRGISFDALATSDPGPSDGLVTVTFRTTERRQHELVRAVERLAAVSGVVVRRAEDLGVRAAAVCHLPREVAFRPPPHAAVSWSGESQLGQPVLVEGPLVDVEHVVAAAQRAGALSTAIVIEPPSAV</sequence>
<dbReference type="InterPro" id="IPR045865">
    <property type="entry name" value="ACT-like_dom_sf"/>
</dbReference>
<dbReference type="Pfam" id="PF01842">
    <property type="entry name" value="ACT"/>
    <property type="match status" value="1"/>
</dbReference>